<name>A0A978V6Q5_ZIZJJ</name>
<dbReference type="EMBL" id="JAEACU010000006">
    <property type="protein sequence ID" value="KAH7523590.1"/>
    <property type="molecule type" value="Genomic_DNA"/>
</dbReference>
<dbReference type="AlphaFoldDB" id="A0A978V6Q5"/>
<organism evidence="9 10">
    <name type="scientific">Ziziphus jujuba var. spinosa</name>
    <dbReference type="NCBI Taxonomy" id="714518"/>
    <lineage>
        <taxon>Eukaryota</taxon>
        <taxon>Viridiplantae</taxon>
        <taxon>Streptophyta</taxon>
        <taxon>Embryophyta</taxon>
        <taxon>Tracheophyta</taxon>
        <taxon>Spermatophyta</taxon>
        <taxon>Magnoliopsida</taxon>
        <taxon>eudicotyledons</taxon>
        <taxon>Gunneridae</taxon>
        <taxon>Pentapetalae</taxon>
        <taxon>rosids</taxon>
        <taxon>fabids</taxon>
        <taxon>Rosales</taxon>
        <taxon>Rhamnaceae</taxon>
        <taxon>Paliureae</taxon>
        <taxon>Ziziphus</taxon>
    </lineage>
</organism>
<comment type="caution">
    <text evidence="9">The sequence shown here is derived from an EMBL/GenBank/DDBJ whole genome shotgun (WGS) entry which is preliminary data.</text>
</comment>
<evidence type="ECO:0000259" key="8">
    <source>
        <dbReference type="Pfam" id="PF02602"/>
    </source>
</evidence>
<comment type="similarity">
    <text evidence="2 7">Belongs to the uroporphyrinogen-III synthase family.</text>
</comment>
<dbReference type="Proteomes" id="UP000813462">
    <property type="component" value="Unassembled WGS sequence"/>
</dbReference>
<evidence type="ECO:0000256" key="6">
    <source>
        <dbReference type="ARBA" id="ARBA00048617"/>
    </source>
</evidence>
<evidence type="ECO:0000313" key="9">
    <source>
        <dbReference type="EMBL" id="KAH7523590.1"/>
    </source>
</evidence>
<dbReference type="GO" id="GO:0004852">
    <property type="term" value="F:uroporphyrinogen-III synthase activity"/>
    <property type="evidence" value="ECO:0007669"/>
    <property type="project" value="UniProtKB-UniRule"/>
</dbReference>
<dbReference type="EC" id="4.2.1.75" evidence="3 7"/>
<comment type="pathway">
    <text evidence="1 7">Porphyrin-containing compound metabolism; protoporphyrin-IX biosynthesis; coproporphyrinogen-III from 5-aminolevulinate: step 3/4.</text>
</comment>
<accession>A0A978V6Q5</accession>
<dbReference type="SUPFAM" id="SSF69618">
    <property type="entry name" value="HemD-like"/>
    <property type="match status" value="1"/>
</dbReference>
<evidence type="ECO:0000256" key="1">
    <source>
        <dbReference type="ARBA" id="ARBA00004772"/>
    </source>
</evidence>
<evidence type="ECO:0000256" key="7">
    <source>
        <dbReference type="RuleBase" id="RU366031"/>
    </source>
</evidence>
<comment type="catalytic activity">
    <reaction evidence="6 7">
        <text>hydroxymethylbilane = uroporphyrinogen III + H2O</text>
        <dbReference type="Rhea" id="RHEA:18965"/>
        <dbReference type="ChEBI" id="CHEBI:15377"/>
        <dbReference type="ChEBI" id="CHEBI:57308"/>
        <dbReference type="ChEBI" id="CHEBI:57845"/>
        <dbReference type="EC" id="4.2.1.75"/>
    </reaction>
</comment>
<sequence>MAPVSLSSVPLFPPFTVSVPSCPLLHRRIFSPSSTIQASSSSSALKPEVVVTRERGKNGKLINALAIVNACCFLHLTIPYLRLCKIDLLYHKSAMRCLMKVLGISLICNRLTVEAVPRLVLPMVAKHGISCLELPLIQHTKGPDLDKLSTVLSDTEFDWIVITSPEAGSIFLEGWK</sequence>
<dbReference type="InterPro" id="IPR003754">
    <property type="entry name" value="4pyrrol_synth_uPrphyn_synth"/>
</dbReference>
<comment type="function">
    <text evidence="7">Catalyzes cyclization of the linear tetrapyrrole, hydroxymethylbilane, to the macrocyclic uroporphyrinogen III.</text>
</comment>
<dbReference type="GO" id="GO:0006780">
    <property type="term" value="P:uroporphyrinogen III biosynthetic process"/>
    <property type="evidence" value="ECO:0007669"/>
    <property type="project" value="UniProtKB-UniRule"/>
</dbReference>
<dbReference type="Pfam" id="PF02602">
    <property type="entry name" value="HEM4"/>
    <property type="match status" value="1"/>
</dbReference>
<dbReference type="PANTHER" id="PTHR38042">
    <property type="entry name" value="UROPORPHYRINOGEN-III SYNTHASE, CHLOROPLASTIC"/>
    <property type="match status" value="1"/>
</dbReference>
<keyword evidence="4 7" id="KW-0456">Lyase</keyword>
<dbReference type="GO" id="GO:0009507">
    <property type="term" value="C:chloroplast"/>
    <property type="evidence" value="ECO:0007669"/>
    <property type="project" value="TreeGrafter"/>
</dbReference>
<evidence type="ECO:0000256" key="4">
    <source>
        <dbReference type="ARBA" id="ARBA00023239"/>
    </source>
</evidence>
<protein>
    <recommendedName>
        <fullName evidence="3 7">Uroporphyrinogen-III synthase</fullName>
        <ecNumber evidence="3 7">4.2.1.75</ecNumber>
    </recommendedName>
</protein>
<reference evidence="9" key="1">
    <citation type="journal article" date="2021" name="Front. Plant Sci.">
        <title>Chromosome-Scale Genome Assembly for Chinese Sour Jujube and Insights Into Its Genome Evolution and Domestication Signature.</title>
        <authorList>
            <person name="Shen L.-Y."/>
            <person name="Luo H."/>
            <person name="Wang X.-L."/>
            <person name="Wang X.-M."/>
            <person name="Qiu X.-J."/>
            <person name="Liu H."/>
            <person name="Zhou S.-S."/>
            <person name="Jia K.-H."/>
            <person name="Nie S."/>
            <person name="Bao Y.-T."/>
            <person name="Zhang R.-G."/>
            <person name="Yun Q.-Z."/>
            <person name="Chai Y.-H."/>
            <person name="Lu J.-Y."/>
            <person name="Li Y."/>
            <person name="Zhao S.-W."/>
            <person name="Mao J.-F."/>
            <person name="Jia S.-G."/>
            <person name="Mao Y.-M."/>
        </authorList>
    </citation>
    <scope>NUCLEOTIDE SEQUENCE</scope>
    <source>
        <strain evidence="9">AT0</strain>
        <tissue evidence="9">Leaf</tissue>
    </source>
</reference>
<dbReference type="InterPro" id="IPR036108">
    <property type="entry name" value="4pyrrol_syn_uPrphyn_synt_sf"/>
</dbReference>
<keyword evidence="5 7" id="KW-0627">Porphyrin biosynthesis</keyword>
<dbReference type="GO" id="GO:0006782">
    <property type="term" value="P:protoporphyrinogen IX biosynthetic process"/>
    <property type="evidence" value="ECO:0007669"/>
    <property type="project" value="UniProtKB-UniRule"/>
</dbReference>
<evidence type="ECO:0000256" key="5">
    <source>
        <dbReference type="ARBA" id="ARBA00023244"/>
    </source>
</evidence>
<evidence type="ECO:0000256" key="3">
    <source>
        <dbReference type="ARBA" id="ARBA00013109"/>
    </source>
</evidence>
<gene>
    <name evidence="9" type="ORF">FEM48_Zijuj06G0028000</name>
</gene>
<dbReference type="InterPro" id="IPR039793">
    <property type="entry name" value="UROS/Hem4"/>
</dbReference>
<evidence type="ECO:0000256" key="2">
    <source>
        <dbReference type="ARBA" id="ARBA00008133"/>
    </source>
</evidence>
<dbReference type="PANTHER" id="PTHR38042:SF1">
    <property type="entry name" value="UROPORPHYRINOGEN-III SYNTHASE, CHLOROPLASTIC"/>
    <property type="match status" value="1"/>
</dbReference>
<feature type="domain" description="Tetrapyrrole biosynthesis uroporphyrinogen III synthase" evidence="8">
    <location>
        <begin position="125"/>
        <end position="176"/>
    </location>
</feature>
<evidence type="ECO:0000313" key="10">
    <source>
        <dbReference type="Proteomes" id="UP000813462"/>
    </source>
</evidence>
<proteinExistence type="inferred from homology"/>